<dbReference type="EMBL" id="JAAMPC010000015">
    <property type="protein sequence ID" value="KAG2259541.1"/>
    <property type="molecule type" value="Genomic_DNA"/>
</dbReference>
<gene>
    <name evidence="1" type="ORF">Bca52824_078835</name>
</gene>
<sequence length="146" mass="16749">MNFSLLLGNKGEGKGFLLGLINLQSLSFCSDRDDWERQPLAGGDDDEMQTPEKEIDKVTTPFEVVNERLPMRLSVTDCFPSWRLNVYSKMDYLLFIIDVLEGTPEMNMLFSSCFVNVMGSCFVKAFSLLVRKYAMFNECSFLFYLS</sequence>
<dbReference type="Proteomes" id="UP000886595">
    <property type="component" value="Unassembled WGS sequence"/>
</dbReference>
<proteinExistence type="predicted"/>
<protein>
    <submittedName>
        <fullName evidence="1">Uncharacterized protein</fullName>
    </submittedName>
</protein>
<accession>A0A8X7PWR8</accession>
<keyword evidence="2" id="KW-1185">Reference proteome</keyword>
<name>A0A8X7PWR8_BRACI</name>
<evidence type="ECO:0000313" key="1">
    <source>
        <dbReference type="EMBL" id="KAG2259541.1"/>
    </source>
</evidence>
<evidence type="ECO:0000313" key="2">
    <source>
        <dbReference type="Proteomes" id="UP000886595"/>
    </source>
</evidence>
<organism evidence="1 2">
    <name type="scientific">Brassica carinata</name>
    <name type="common">Ethiopian mustard</name>
    <name type="synonym">Abyssinian cabbage</name>
    <dbReference type="NCBI Taxonomy" id="52824"/>
    <lineage>
        <taxon>Eukaryota</taxon>
        <taxon>Viridiplantae</taxon>
        <taxon>Streptophyta</taxon>
        <taxon>Embryophyta</taxon>
        <taxon>Tracheophyta</taxon>
        <taxon>Spermatophyta</taxon>
        <taxon>Magnoliopsida</taxon>
        <taxon>eudicotyledons</taxon>
        <taxon>Gunneridae</taxon>
        <taxon>Pentapetalae</taxon>
        <taxon>rosids</taxon>
        <taxon>malvids</taxon>
        <taxon>Brassicales</taxon>
        <taxon>Brassicaceae</taxon>
        <taxon>Brassiceae</taxon>
        <taxon>Brassica</taxon>
    </lineage>
</organism>
<reference evidence="1 2" key="1">
    <citation type="submission" date="2020-02" db="EMBL/GenBank/DDBJ databases">
        <authorList>
            <person name="Ma Q."/>
            <person name="Huang Y."/>
            <person name="Song X."/>
            <person name="Pei D."/>
        </authorList>
    </citation>
    <scope>NUCLEOTIDE SEQUENCE [LARGE SCALE GENOMIC DNA]</scope>
    <source>
        <strain evidence="1">Sxm20200214</strain>
        <tissue evidence="1">Leaf</tissue>
    </source>
</reference>
<dbReference type="AlphaFoldDB" id="A0A8X7PWR8"/>
<comment type="caution">
    <text evidence="1">The sequence shown here is derived from an EMBL/GenBank/DDBJ whole genome shotgun (WGS) entry which is preliminary data.</text>
</comment>